<organism evidence="1 2">
    <name type="scientific">Sphingomonas chungangi</name>
    <dbReference type="NCBI Taxonomy" id="2683589"/>
    <lineage>
        <taxon>Bacteria</taxon>
        <taxon>Pseudomonadati</taxon>
        <taxon>Pseudomonadota</taxon>
        <taxon>Alphaproteobacteria</taxon>
        <taxon>Sphingomonadales</taxon>
        <taxon>Sphingomonadaceae</taxon>
        <taxon>Sphingomonas</taxon>
    </lineage>
</organism>
<keyword evidence="2" id="KW-1185">Reference proteome</keyword>
<dbReference type="EMBL" id="JACEIB010000026">
    <property type="protein sequence ID" value="MBA2935926.1"/>
    <property type="molecule type" value="Genomic_DNA"/>
</dbReference>
<protein>
    <submittedName>
        <fullName evidence="1">Uncharacterized protein</fullName>
    </submittedName>
</protein>
<sequence>MLDSLDVPLIECLAGAWPRALEPRRHRGDASVGPVTLLLAEHDLSITLHPEVHVAFDGPGWCQDWFRAGACRAYQGLRAADPGGHIAI</sequence>
<evidence type="ECO:0000313" key="2">
    <source>
        <dbReference type="Proteomes" id="UP000570166"/>
    </source>
</evidence>
<name>A0A838LCQ6_9SPHN</name>
<dbReference type="RefSeq" id="WP_160363111.1">
    <property type="nucleotide sequence ID" value="NZ_JACEIB010000026.1"/>
</dbReference>
<comment type="caution">
    <text evidence="1">The sequence shown here is derived from an EMBL/GenBank/DDBJ whole genome shotgun (WGS) entry which is preliminary data.</text>
</comment>
<dbReference type="Proteomes" id="UP000570166">
    <property type="component" value="Unassembled WGS sequence"/>
</dbReference>
<accession>A0A838LCQ6</accession>
<dbReference type="AlphaFoldDB" id="A0A838LCQ6"/>
<reference evidence="1 2" key="1">
    <citation type="submission" date="2020-07" db="EMBL/GenBank/DDBJ databases">
        <authorList>
            <person name="Sun Q."/>
        </authorList>
    </citation>
    <scope>NUCLEOTIDE SEQUENCE [LARGE SCALE GENOMIC DNA]</scope>
    <source>
        <strain evidence="1 2">CGMCC 1.13654</strain>
    </source>
</reference>
<gene>
    <name evidence="1" type="ORF">HZF05_17745</name>
</gene>
<evidence type="ECO:0000313" key="1">
    <source>
        <dbReference type="EMBL" id="MBA2935926.1"/>
    </source>
</evidence>
<proteinExistence type="predicted"/>